<organism evidence="6 7">
    <name type="scientific">Salarias fasciatus</name>
    <name type="common">Jewelled blenny</name>
    <name type="synonym">Blennius fasciatus</name>
    <dbReference type="NCBI Taxonomy" id="181472"/>
    <lineage>
        <taxon>Eukaryota</taxon>
        <taxon>Metazoa</taxon>
        <taxon>Chordata</taxon>
        <taxon>Craniata</taxon>
        <taxon>Vertebrata</taxon>
        <taxon>Euteleostomi</taxon>
        <taxon>Actinopterygii</taxon>
        <taxon>Neopterygii</taxon>
        <taxon>Teleostei</taxon>
        <taxon>Neoteleostei</taxon>
        <taxon>Acanthomorphata</taxon>
        <taxon>Ovalentaria</taxon>
        <taxon>Blenniimorphae</taxon>
        <taxon>Blenniiformes</taxon>
        <taxon>Blennioidei</taxon>
        <taxon>Blenniidae</taxon>
        <taxon>Salariinae</taxon>
        <taxon>Salarias</taxon>
    </lineage>
</organism>
<dbReference type="PANTHER" id="PTHR25465">
    <property type="entry name" value="B-BOX DOMAIN CONTAINING"/>
    <property type="match status" value="1"/>
</dbReference>
<dbReference type="GO" id="GO:0005737">
    <property type="term" value="C:cytoplasm"/>
    <property type="evidence" value="ECO:0007669"/>
    <property type="project" value="UniProtKB-ARBA"/>
</dbReference>
<name>A0A672JB04_SALFA</name>
<dbReference type="InterPro" id="IPR043136">
    <property type="entry name" value="B30.2/SPRY_sf"/>
</dbReference>
<dbReference type="InterPro" id="IPR006574">
    <property type="entry name" value="PRY"/>
</dbReference>
<dbReference type="InterPro" id="IPR001870">
    <property type="entry name" value="B30.2/SPRY"/>
</dbReference>
<proteinExistence type="predicted"/>
<dbReference type="AlphaFoldDB" id="A0A672JB04"/>
<evidence type="ECO:0000256" key="4">
    <source>
        <dbReference type="SAM" id="MobiDB-lite"/>
    </source>
</evidence>
<dbReference type="PANTHER" id="PTHR25465:SF80">
    <property type="entry name" value="TRIPARTITE MOTIF-CONTAINING PROTEIN 16-LIKE"/>
    <property type="match status" value="1"/>
</dbReference>
<evidence type="ECO:0000256" key="3">
    <source>
        <dbReference type="ARBA" id="ARBA00022833"/>
    </source>
</evidence>
<keyword evidence="2" id="KW-0863">Zinc-finger</keyword>
<dbReference type="Pfam" id="PF00622">
    <property type="entry name" value="SPRY"/>
    <property type="match status" value="1"/>
</dbReference>
<evidence type="ECO:0000256" key="2">
    <source>
        <dbReference type="ARBA" id="ARBA00022771"/>
    </source>
</evidence>
<keyword evidence="1" id="KW-0479">Metal-binding</keyword>
<dbReference type="OMA" id="ACWRRIG"/>
<dbReference type="GO" id="GO:0008270">
    <property type="term" value="F:zinc ion binding"/>
    <property type="evidence" value="ECO:0007669"/>
    <property type="project" value="UniProtKB-KW"/>
</dbReference>
<dbReference type="InterPro" id="IPR003877">
    <property type="entry name" value="SPRY_dom"/>
</dbReference>
<keyword evidence="3" id="KW-0862">Zinc</keyword>
<evidence type="ECO:0000259" key="5">
    <source>
        <dbReference type="PROSITE" id="PS50188"/>
    </source>
</evidence>
<dbReference type="Proteomes" id="UP000472267">
    <property type="component" value="Chromosome 18"/>
</dbReference>
<evidence type="ECO:0000313" key="7">
    <source>
        <dbReference type="Proteomes" id="UP000472267"/>
    </source>
</evidence>
<dbReference type="PRINTS" id="PR01407">
    <property type="entry name" value="BUTYPHLNCDUF"/>
</dbReference>
<dbReference type="Pfam" id="PF13765">
    <property type="entry name" value="PRY"/>
    <property type="match status" value="1"/>
</dbReference>
<feature type="compositionally biased region" description="Low complexity" evidence="4">
    <location>
        <begin position="7"/>
        <end position="24"/>
    </location>
</feature>
<feature type="region of interest" description="Disordered" evidence="4">
    <location>
        <begin position="1"/>
        <end position="34"/>
    </location>
</feature>
<dbReference type="SUPFAM" id="SSF49899">
    <property type="entry name" value="Concanavalin A-like lectins/glucanases"/>
    <property type="match status" value="1"/>
</dbReference>
<dbReference type="InterPro" id="IPR003879">
    <property type="entry name" value="Butyrophylin_SPRY"/>
</dbReference>
<feature type="domain" description="B30.2/SPRY" evidence="5">
    <location>
        <begin position="32"/>
        <end position="230"/>
    </location>
</feature>
<dbReference type="InParanoid" id="A0A672JB04"/>
<dbReference type="Ensembl" id="ENSSFAT00005051866.1">
    <property type="protein sequence ID" value="ENSSFAP00005050235.1"/>
    <property type="gene ID" value="ENSSFAG00005024243.1"/>
</dbReference>
<protein>
    <recommendedName>
        <fullName evidence="5">B30.2/SPRY domain-containing protein</fullName>
    </recommendedName>
</protein>
<dbReference type="PROSITE" id="PS50188">
    <property type="entry name" value="B302_SPRY"/>
    <property type="match status" value="1"/>
</dbReference>
<dbReference type="InterPro" id="IPR013320">
    <property type="entry name" value="ConA-like_dom_sf"/>
</dbReference>
<accession>A0A672JB04</accession>
<evidence type="ECO:0000256" key="1">
    <source>
        <dbReference type="ARBA" id="ARBA00022723"/>
    </source>
</evidence>
<reference evidence="6" key="2">
    <citation type="submission" date="2025-08" db="UniProtKB">
        <authorList>
            <consortium name="Ensembl"/>
        </authorList>
    </citation>
    <scope>IDENTIFICATION</scope>
</reference>
<reference evidence="6" key="1">
    <citation type="submission" date="2019-06" db="EMBL/GenBank/DDBJ databases">
        <authorList>
            <consortium name="Wellcome Sanger Institute Data Sharing"/>
        </authorList>
    </citation>
    <scope>NUCLEOTIDE SEQUENCE [LARGE SCALE GENOMIC DNA]</scope>
</reference>
<reference evidence="6" key="3">
    <citation type="submission" date="2025-09" db="UniProtKB">
        <authorList>
            <consortium name="Ensembl"/>
        </authorList>
    </citation>
    <scope>IDENTIFICATION</scope>
</reference>
<evidence type="ECO:0000313" key="6">
    <source>
        <dbReference type="Ensembl" id="ENSSFAP00005050235.1"/>
    </source>
</evidence>
<dbReference type="SMART" id="SM00449">
    <property type="entry name" value="SPRY"/>
    <property type="match status" value="1"/>
</dbReference>
<dbReference type="Gene3D" id="2.60.120.920">
    <property type="match status" value="1"/>
</dbReference>
<sequence>TVRRKYSGSFSRLSGSTSSFPPSSVHAPQQKSKSLRFPAKTVEIPNTEELPYVMYKSLRGALTDLKNSLKETFHQAVTTLSEAQPYPDHPDRFGSWAQVLCRAGMAGRCYWEVEWEGRVSICVCYKSMSRKGRGDDSKMGHNAKSWSLDCSDTLCTFHHDRHSVRVPAACWRRIGVFLDFRAGTLSFYNVSDPMLQLHKVQTSFSQPLYPGFWVGLGLQYHFVPQGGVLS</sequence>
<dbReference type="InterPro" id="IPR051051">
    <property type="entry name" value="E3_ubiq-ligase_TRIM/RNF"/>
</dbReference>
<keyword evidence="7" id="KW-1185">Reference proteome</keyword>